<evidence type="ECO:0000259" key="6">
    <source>
        <dbReference type="Pfam" id="PF04389"/>
    </source>
</evidence>
<comment type="similarity">
    <text evidence="1">Belongs to the peptidase M28 family. M28B subfamily.</text>
</comment>
<feature type="region of interest" description="Disordered" evidence="2">
    <location>
        <begin position="289"/>
        <end position="349"/>
    </location>
</feature>
<dbReference type="SUPFAM" id="SSF53187">
    <property type="entry name" value="Zn-dependent exopeptidases"/>
    <property type="match status" value="1"/>
</dbReference>
<evidence type="ECO:0008006" key="9">
    <source>
        <dbReference type="Google" id="ProtNLM"/>
    </source>
</evidence>
<dbReference type="Pfam" id="PF04389">
    <property type="entry name" value="Peptidase_M28"/>
    <property type="match status" value="1"/>
</dbReference>
<reference evidence="7 8" key="1">
    <citation type="submission" date="2024-09" db="EMBL/GenBank/DDBJ databases">
        <title>Rethinking Asexuality: The Enigmatic Case of Functional Sexual Genes in Lepraria (Stereocaulaceae).</title>
        <authorList>
            <person name="Doellman M."/>
            <person name="Sun Y."/>
            <person name="Barcenas-Pena A."/>
            <person name="Lumbsch H.T."/>
            <person name="Grewe F."/>
        </authorList>
    </citation>
    <scope>NUCLEOTIDE SEQUENCE [LARGE SCALE GENOMIC DNA]</scope>
    <source>
        <strain evidence="7 8">Mercado 3170</strain>
    </source>
</reference>
<keyword evidence="3" id="KW-0812">Transmembrane</keyword>
<dbReference type="SUPFAM" id="SSF52025">
    <property type="entry name" value="PA domain"/>
    <property type="match status" value="1"/>
</dbReference>
<dbReference type="InterPro" id="IPR003137">
    <property type="entry name" value="PA_domain"/>
</dbReference>
<dbReference type="Proteomes" id="UP001590950">
    <property type="component" value="Unassembled WGS sequence"/>
</dbReference>
<evidence type="ECO:0000313" key="8">
    <source>
        <dbReference type="Proteomes" id="UP001590950"/>
    </source>
</evidence>
<dbReference type="InterPro" id="IPR036757">
    <property type="entry name" value="TFR-like_dimer_dom_sf"/>
</dbReference>
<dbReference type="InterPro" id="IPR007365">
    <property type="entry name" value="TFR-like_dimer_dom"/>
</dbReference>
<evidence type="ECO:0000256" key="1">
    <source>
        <dbReference type="ARBA" id="ARBA00005634"/>
    </source>
</evidence>
<sequence>MQPTGSPNRPAMSPDERTPLIQTVIIAPARPRYSHSTIRRFCSVALGTTLIVIVILFLVPAHWLPGNHSESEWAPAHAYLPWSSWPQRSGLSYEDLQKVLIDTPKEEKAREWSQYYTAGPHLAGKNLSQAVWTREKWQEFGVEASIVDYDVYINYPVGHRLALLEEESKSKTTHAKQKQGLDMEKSKYKVKYECSMDEDVLDDDPTSGLDDRIPTFHGYSASGNVTAQYVYVNRGTYQDFEDLVKANVSLKGKIAIAKYGFIFRGLKVKRAQELGMVGMVIYSDPQEDGQITEENGHEPYPAGPARNPSSVQRGSTQFLSIAPGDPTTPGYPSKPGCPREDPHNSTPSIPSVPISYMDALPLLKALNGHGPKASDFNKYWQGGGLGYKGVEYNIGPSPSDLVLNLVNEQEYITTPLWNVIGIINGTIQDEVIVLGNHRDAWIAGGAGDPNSGSAALNEVIRSFGEALKKGYKPLRTIVFASWDGEEYGLIGSTEWVEEYLPWLSKTAVAYLNMDVGTRGPNFLAAASPLLNKALYEATSLVQSPNQTVKGQTVRDLWDGKIKTMGSGSDFTAFQDFAGIPSVDLSFSGGPESPVYHYHSNYDSFAWMDKFGDAGWHYHVTITRVCALFAACLVETPIVAFNATDYAIGLDSYLHSVKNVTTISSDPSVLDAPLIESLASAIARLYNASIAFDARATELATAINGGVPWWKWWRKAQLYYQVRQVNDAYKYLERRFLHSEGLDGRSWFKHVVFAPGIWTGYAGATFPGLVEAVDRGDRKGVERWSNIIKENIDAATDSLK</sequence>
<dbReference type="EMBL" id="JBEFKJ010000015">
    <property type="protein sequence ID" value="KAL2042131.1"/>
    <property type="molecule type" value="Genomic_DNA"/>
</dbReference>
<evidence type="ECO:0000256" key="2">
    <source>
        <dbReference type="SAM" id="MobiDB-lite"/>
    </source>
</evidence>
<proteinExistence type="inferred from homology"/>
<feature type="domain" description="PA" evidence="4">
    <location>
        <begin position="225"/>
        <end position="301"/>
    </location>
</feature>
<feature type="transmembrane region" description="Helical" evidence="3">
    <location>
        <begin position="41"/>
        <end position="63"/>
    </location>
</feature>
<dbReference type="SUPFAM" id="SSF47672">
    <property type="entry name" value="Transferrin receptor-like dimerisation domain"/>
    <property type="match status" value="1"/>
</dbReference>
<dbReference type="CDD" id="cd08022">
    <property type="entry name" value="M28_PSMA_like"/>
    <property type="match status" value="1"/>
</dbReference>
<dbReference type="Pfam" id="PF02225">
    <property type="entry name" value="PA"/>
    <property type="match status" value="1"/>
</dbReference>
<comment type="caution">
    <text evidence="7">The sequence shown here is derived from an EMBL/GenBank/DDBJ whole genome shotgun (WGS) entry which is preliminary data.</text>
</comment>
<evidence type="ECO:0000256" key="3">
    <source>
        <dbReference type="SAM" id="Phobius"/>
    </source>
</evidence>
<dbReference type="InterPro" id="IPR007484">
    <property type="entry name" value="Peptidase_M28"/>
</dbReference>
<feature type="domain" description="Peptidase M28" evidence="6">
    <location>
        <begin position="418"/>
        <end position="606"/>
    </location>
</feature>
<feature type="domain" description="Transferrin receptor-like dimerisation" evidence="5">
    <location>
        <begin position="675"/>
        <end position="799"/>
    </location>
</feature>
<dbReference type="PANTHER" id="PTHR10404:SF46">
    <property type="entry name" value="VACUOLAR PROTEIN SORTING-ASSOCIATED PROTEIN 70"/>
    <property type="match status" value="1"/>
</dbReference>
<dbReference type="CDD" id="cd02121">
    <property type="entry name" value="PA_GCPII_like"/>
    <property type="match status" value="1"/>
</dbReference>
<dbReference type="InterPro" id="IPR039373">
    <property type="entry name" value="Peptidase_M28B"/>
</dbReference>
<protein>
    <recommendedName>
        <fullName evidence="9">Glutamate carboxypeptidase</fullName>
    </recommendedName>
</protein>
<evidence type="ECO:0000259" key="4">
    <source>
        <dbReference type="Pfam" id="PF02225"/>
    </source>
</evidence>
<feature type="compositionally biased region" description="Polar residues" evidence="2">
    <location>
        <begin position="307"/>
        <end position="319"/>
    </location>
</feature>
<evidence type="ECO:0000259" key="5">
    <source>
        <dbReference type="Pfam" id="PF04253"/>
    </source>
</evidence>
<dbReference type="Gene3D" id="3.50.30.30">
    <property type="match status" value="1"/>
</dbReference>
<dbReference type="Pfam" id="PF04253">
    <property type="entry name" value="TFR_dimer"/>
    <property type="match status" value="1"/>
</dbReference>
<dbReference type="Gene3D" id="3.40.630.10">
    <property type="entry name" value="Zn peptidases"/>
    <property type="match status" value="1"/>
</dbReference>
<name>A0ABR4A9Q4_9LECA</name>
<dbReference type="InterPro" id="IPR046450">
    <property type="entry name" value="PA_dom_sf"/>
</dbReference>
<dbReference type="PANTHER" id="PTHR10404">
    <property type="entry name" value="N-ACETYLATED-ALPHA-LINKED ACIDIC DIPEPTIDASE"/>
    <property type="match status" value="1"/>
</dbReference>
<keyword evidence="3" id="KW-1133">Transmembrane helix</keyword>
<evidence type="ECO:0000313" key="7">
    <source>
        <dbReference type="EMBL" id="KAL2042131.1"/>
    </source>
</evidence>
<dbReference type="Gene3D" id="1.20.930.40">
    <property type="entry name" value="Transferrin receptor-like, dimerisation domain"/>
    <property type="match status" value="1"/>
</dbReference>
<accession>A0ABR4A9Q4</accession>
<organism evidence="7 8">
    <name type="scientific">Stereocaulon virgatum</name>
    <dbReference type="NCBI Taxonomy" id="373712"/>
    <lineage>
        <taxon>Eukaryota</taxon>
        <taxon>Fungi</taxon>
        <taxon>Dikarya</taxon>
        <taxon>Ascomycota</taxon>
        <taxon>Pezizomycotina</taxon>
        <taxon>Lecanoromycetes</taxon>
        <taxon>OSLEUM clade</taxon>
        <taxon>Lecanoromycetidae</taxon>
        <taxon>Lecanorales</taxon>
        <taxon>Lecanorineae</taxon>
        <taxon>Stereocaulaceae</taxon>
        <taxon>Stereocaulon</taxon>
    </lineage>
</organism>
<keyword evidence="8" id="KW-1185">Reference proteome</keyword>
<gene>
    <name evidence="7" type="ORF">N7G274_005319</name>
</gene>
<keyword evidence="3" id="KW-0472">Membrane</keyword>